<dbReference type="SUPFAM" id="SSF48431">
    <property type="entry name" value="Lipovitellin-phosvitin complex, superhelical domain"/>
    <property type="match status" value="1"/>
</dbReference>
<dbReference type="Gene3D" id="2.20.80.10">
    <property type="entry name" value="Lipovitellin-phosvitin complex, chain A, domain 4"/>
    <property type="match status" value="1"/>
</dbReference>
<proteinExistence type="predicted"/>
<dbReference type="Pfam" id="PF09172">
    <property type="entry name" value="Vit_open_b-sht"/>
    <property type="match status" value="1"/>
</dbReference>
<evidence type="ECO:0000256" key="8">
    <source>
        <dbReference type="ARBA" id="ARBA00023157"/>
    </source>
</evidence>
<dbReference type="SUPFAM" id="SSF56968">
    <property type="entry name" value="Lipovitellin-phosvitin complex, beta-sheet shell regions"/>
    <property type="match status" value="2"/>
</dbReference>
<evidence type="ECO:0000259" key="11">
    <source>
        <dbReference type="PROSITE" id="PS51211"/>
    </source>
</evidence>
<reference evidence="13 14" key="1">
    <citation type="journal article" date="2014" name="Nat. Commun.">
        <title>Molecular traces of alternative social organization in a termite genome.</title>
        <authorList>
            <person name="Terrapon N."/>
            <person name="Li C."/>
            <person name="Robertson H.M."/>
            <person name="Ji L."/>
            <person name="Meng X."/>
            <person name="Booth W."/>
            <person name="Chen Z."/>
            <person name="Childers C.P."/>
            <person name="Glastad K.M."/>
            <person name="Gokhale K."/>
            <person name="Gowin J."/>
            <person name="Gronenberg W."/>
            <person name="Hermansen R.A."/>
            <person name="Hu H."/>
            <person name="Hunt B.G."/>
            <person name="Huylmans A.K."/>
            <person name="Khalil S.M."/>
            <person name="Mitchell R.D."/>
            <person name="Munoz-Torres M.C."/>
            <person name="Mustard J.A."/>
            <person name="Pan H."/>
            <person name="Reese J.T."/>
            <person name="Scharf M.E."/>
            <person name="Sun F."/>
            <person name="Vogel H."/>
            <person name="Xiao J."/>
            <person name="Yang W."/>
            <person name="Yang Z."/>
            <person name="Yang Z."/>
            <person name="Zhou J."/>
            <person name="Zhu J."/>
            <person name="Brent C.S."/>
            <person name="Elsik C.G."/>
            <person name="Goodisman M.A."/>
            <person name="Liberles D.A."/>
            <person name="Roe R.M."/>
            <person name="Vargo E.L."/>
            <person name="Vilcinskas A."/>
            <person name="Wang J."/>
            <person name="Bornberg-Bauer E."/>
            <person name="Korb J."/>
            <person name="Zhang G."/>
            <person name="Liebig J."/>
        </authorList>
    </citation>
    <scope>NUCLEOTIDE SEQUENCE [LARGE SCALE GENOMIC DNA]</scope>
    <source>
        <tissue evidence="13">Whole organism</tissue>
    </source>
</reference>
<dbReference type="EMBL" id="KK852702">
    <property type="protein sequence ID" value="KDR18107.1"/>
    <property type="molecule type" value="Genomic_DNA"/>
</dbReference>
<keyword evidence="2" id="KW-0813">Transport</keyword>
<dbReference type="SMART" id="SM00216">
    <property type="entry name" value="VWD"/>
    <property type="match status" value="1"/>
</dbReference>
<evidence type="ECO:0000259" key="12">
    <source>
        <dbReference type="PROSITE" id="PS51233"/>
    </source>
</evidence>
<feature type="non-terminal residue" evidence="13">
    <location>
        <position position="1"/>
    </location>
</feature>
<dbReference type="InterPro" id="IPR011030">
    <property type="entry name" value="Lipovitellin_superhlx_dom"/>
</dbReference>
<keyword evidence="9" id="KW-0325">Glycoprotein</keyword>
<dbReference type="PROSITE" id="PS51233">
    <property type="entry name" value="VWFD"/>
    <property type="match status" value="1"/>
</dbReference>
<feature type="domain" description="VWFD" evidence="12">
    <location>
        <begin position="3518"/>
        <end position="3688"/>
    </location>
</feature>
<evidence type="ECO:0000256" key="6">
    <source>
        <dbReference type="ARBA" id="ARBA00023055"/>
    </source>
</evidence>
<dbReference type="InterPro" id="IPR015819">
    <property type="entry name" value="Lipid_transp_b-sht_shell"/>
</dbReference>
<dbReference type="Pfam" id="PF00094">
    <property type="entry name" value="VWD"/>
    <property type="match status" value="1"/>
</dbReference>
<dbReference type="FunFam" id="1.25.10.20:FF:000005">
    <property type="entry name" value="Apolipoprotein lipid transfer particle"/>
    <property type="match status" value="1"/>
</dbReference>
<dbReference type="PROSITE" id="PS51211">
    <property type="entry name" value="VITELLOGENIN"/>
    <property type="match status" value="1"/>
</dbReference>
<dbReference type="eggNOG" id="KOG4338">
    <property type="taxonomic scope" value="Eukaryota"/>
</dbReference>
<dbReference type="FunCoup" id="A0A067RG94">
    <property type="interactions" value="2"/>
</dbReference>
<evidence type="ECO:0000256" key="9">
    <source>
        <dbReference type="ARBA" id="ARBA00023180"/>
    </source>
</evidence>
<dbReference type="GO" id="GO:0045735">
    <property type="term" value="F:nutrient reservoir activity"/>
    <property type="evidence" value="ECO:0007669"/>
    <property type="project" value="UniProtKB-KW"/>
</dbReference>
<evidence type="ECO:0000256" key="3">
    <source>
        <dbReference type="ARBA" id="ARBA00022525"/>
    </source>
</evidence>
<dbReference type="Pfam" id="PF01347">
    <property type="entry name" value="Vitellogenin_N"/>
    <property type="match status" value="1"/>
</dbReference>
<dbReference type="STRING" id="136037.A0A067RG94"/>
<evidence type="ECO:0000256" key="4">
    <source>
        <dbReference type="ARBA" id="ARBA00022729"/>
    </source>
</evidence>
<dbReference type="Gene3D" id="1.25.10.20">
    <property type="entry name" value="Vitellinogen, superhelical"/>
    <property type="match status" value="1"/>
</dbReference>
<evidence type="ECO:0000256" key="5">
    <source>
        <dbReference type="ARBA" id="ARBA00022761"/>
    </source>
</evidence>
<dbReference type="InterPro" id="IPR036465">
    <property type="entry name" value="vWFA_dom_sf"/>
</dbReference>
<dbReference type="SMART" id="SM01169">
    <property type="entry name" value="DUF1943"/>
    <property type="match status" value="1"/>
</dbReference>
<dbReference type="InterPro" id="IPR015255">
    <property type="entry name" value="Vitellinogen_open_b-sht"/>
</dbReference>
<dbReference type="Gene3D" id="2.30.230.10">
    <property type="entry name" value="Lipovitellin, beta-sheet shell regions, chain A"/>
    <property type="match status" value="1"/>
</dbReference>
<evidence type="ECO:0000256" key="7">
    <source>
        <dbReference type="ARBA" id="ARBA00023121"/>
    </source>
</evidence>
<dbReference type="PANTHER" id="PTHR23345:SF15">
    <property type="entry name" value="VITELLOGENIN 1-RELATED"/>
    <property type="match status" value="1"/>
</dbReference>
<evidence type="ECO:0000313" key="13">
    <source>
        <dbReference type="EMBL" id="KDR18107.1"/>
    </source>
</evidence>
<evidence type="ECO:0000313" key="14">
    <source>
        <dbReference type="Proteomes" id="UP000027135"/>
    </source>
</evidence>
<dbReference type="InterPro" id="IPR001846">
    <property type="entry name" value="VWF_type-D"/>
</dbReference>
<keyword evidence="6" id="KW-0445">Lipid transport</keyword>
<keyword evidence="7" id="KW-0446">Lipid-binding</keyword>
<dbReference type="Proteomes" id="UP000027135">
    <property type="component" value="Unassembled WGS sequence"/>
</dbReference>
<comment type="subcellular location">
    <subcellularLocation>
        <location evidence="1">Secreted</location>
    </subcellularLocation>
</comment>
<evidence type="ECO:0000256" key="1">
    <source>
        <dbReference type="ARBA" id="ARBA00004613"/>
    </source>
</evidence>
<dbReference type="InParanoid" id="A0A067RG94"/>
<dbReference type="GO" id="GO:0005319">
    <property type="term" value="F:lipid transporter activity"/>
    <property type="evidence" value="ECO:0007669"/>
    <property type="project" value="InterPro"/>
</dbReference>
<evidence type="ECO:0000256" key="2">
    <source>
        <dbReference type="ARBA" id="ARBA00022448"/>
    </source>
</evidence>
<keyword evidence="5" id="KW-0758">Storage protein</keyword>
<dbReference type="OMA" id="IPHYACQ"/>
<comment type="caution">
    <text evidence="10">Lacks conserved residue(s) required for the propagation of feature annotation.</text>
</comment>
<keyword evidence="4" id="KW-0732">Signal</keyword>
<keyword evidence="14" id="KW-1185">Reference proteome</keyword>
<protein>
    <submittedName>
        <fullName evidence="13">Apolipophorin</fullName>
    </submittedName>
</protein>
<dbReference type="GO" id="GO:0005576">
    <property type="term" value="C:extracellular region"/>
    <property type="evidence" value="ECO:0007669"/>
    <property type="project" value="UniProtKB-SubCell"/>
</dbReference>
<gene>
    <name evidence="13" type="ORF">L798_07649</name>
</gene>
<dbReference type="SMART" id="SM00638">
    <property type="entry name" value="LPD_N"/>
    <property type="match status" value="1"/>
</dbReference>
<dbReference type="Gene3D" id="2.20.50.20">
    <property type="entry name" value="Lipovitellin. Chain A, domain 3"/>
    <property type="match status" value="1"/>
</dbReference>
<dbReference type="InterPro" id="IPR009454">
    <property type="entry name" value="Lipid_transpt_open_b-sht"/>
</dbReference>
<dbReference type="InterPro" id="IPR050733">
    <property type="entry name" value="Vitellogenin/Apolipophorin"/>
</dbReference>
<dbReference type="PANTHER" id="PTHR23345">
    <property type="entry name" value="VITELLOGENIN-RELATED"/>
    <property type="match status" value="1"/>
</dbReference>
<dbReference type="FunFam" id="2.20.50.20:FF:000007">
    <property type="entry name" value="von Willebrand factor type D domaincontaining protein"/>
    <property type="match status" value="1"/>
</dbReference>
<organism evidence="13 14">
    <name type="scientific">Zootermopsis nevadensis</name>
    <name type="common">Dampwood termite</name>
    <dbReference type="NCBI Taxonomy" id="136037"/>
    <lineage>
        <taxon>Eukaryota</taxon>
        <taxon>Metazoa</taxon>
        <taxon>Ecdysozoa</taxon>
        <taxon>Arthropoda</taxon>
        <taxon>Hexapoda</taxon>
        <taxon>Insecta</taxon>
        <taxon>Pterygota</taxon>
        <taxon>Neoptera</taxon>
        <taxon>Polyneoptera</taxon>
        <taxon>Dictyoptera</taxon>
        <taxon>Blattodea</taxon>
        <taxon>Blattoidea</taxon>
        <taxon>Termitoidae</taxon>
        <taxon>Termopsidae</taxon>
        <taxon>Zootermopsis</taxon>
    </lineage>
</organism>
<accession>A0A067RG94</accession>
<sequence>RFSFIDGLIPEVCPHSNETSWVLNFKRGILSTLQNTMKRFDVDHHSTDTDVNGLCGTKYSLMGARETSLVISKKKDISSCTYRYKHHSILQTTPYLFRQSFQPMPIMRSNSSCEMSVDHNIYNKIVCQEVHLFQPFSSKDSGAQTIIKQVLTLVTERNSTSDLPVNYSCKILQKAVSFTLFSSVPDLVNRRSTLLFDHDQTPKPVSGELRASWDLIKAMCKFSTDDIQPEFPEAFTNFIHTARLLSYPALLQLYNRAASICRTGRRHILDALPMLGTNAAIAVMKDTILQNTVSQDVAHEWLLALSFTPRPDLQTIRIITPLLKWSKADAQFFLGVSTVVHTYCKWNSDCETQAEVADIISFLEKQARTGCQLKGKTEATLEKALIAIKALGNMGVGKSIINPTLQHCIEHKLLPTEVRIAAVEAYRRLPCEESREYFLNLFRDQSVDSELRIAAYLEVMKCPTYIVIKTIKHSLDKEEVNQVGSFVWSHLHNLLKSSSPSKVEIQALLQDKDLDSKFSNDVRKYSHNYEGSMFFENYNFGGSYESNAIFSPKSYLPRSGTFNVTVDLFGESINILEVAGRMEGFEHYIESIFGPKGALSNAKVKEGLDKLRFLRSTTEDMRSKVNALPDVVDTNFDDPKVSAGTFMIKIFGNELRYHKVAGDDGVRAALNSINPVQKIKQLLSGKEINYNSAALFLDTSYIVPTSTGLPISLSAVGTAAVNLQMSGSIKAGDFLKTHELDVEGKIRPSVAIDVVGTMGVDAYYASTGIKLRTNMYSSSAVEGQLKVRGTKLVSLNFNLPKDKIEIINARSELIVMHGDKEEYQAGIKKGRVEQKVCSWQSLDQTLGLNFCADYQFPAYNLNSSSQFIFNGPTKLAASLQKADPTAKKYMLEYKWDTTKENVTVVSLVFDTPESKLKREMSMRLHLDMNSQNLTLLLQSNSSRFQAHGKYKNTENEKYIQFGLNIDGKKHFDAEVGLKIKQIKYGYSYQPKFYLGINNERIAELSGNLKWIEKKGVSQCDVNLAFHTKKVTMKLFGYVQKSDASVSTNLKLDYKFPKEKLETVKIEAELSNRTVKYLYQLKGNLKIGSSAYSQFNFTSSLNFLKSQGHVECILEINTGPQLTDQRNKLTIQLVFKYNKNLEGCKLNTFLSITKPLSEINIMLGFMYHLTGPVHKAEAKIQYATDKQVVISADLAIPRGSLMYVDAKLNVTLPSFNPMLLELKIHEKNPNEYAIELSGTWFSGHTFFAKGLYQDRTTAKITSHNLKMIIKSPSFNEISVVCKILSDDKELKVDFQADHNDDKYSLLLKHSSTSSAEFETYVDLRYKKRIYTLTTTINLLDLKQMLLELHLDQHRDIHVALTGMNRADRKEAAVEIKWDANRDPGQKFAASVEFVNPDRFNYSGAFLIAYPGRAVKGNFHLAFKGTTYKSSSHLEWSPKDVIEVTIVSVHKYTDNLLVKVNCELLTPFENWRRTSVSGGIRHEDYLFSANGSVYWQDDQNIALDFYNNYLITENGFLYELKSSIISTIPQVSSLSGRFYHKQTNKRFDTNIYIQYHPQQTITMKSMWEYEQGPESYNLTGIISMVSPFDGYHMGDLSSWVHVTSDWDITGAADLNLDTRKYTLILEGHLKKLSNSMLEFNITTPFHKYGTITGRFGYSEAEKHLVAEVKGPSFGIGIDILFRISSISDFDVKFSLETPMEFVTKALVIGKLKEDMIDFRCGWNALVIGFSGVWHYVAITDFEHNYRIYTPLEGFEENGIIAKLIYRDGLDFAFGIVLSDIKLGLKIAGAPKPLSIKVLNSKNIGQELEEIDPDYDDSAGEDESEDALSWRGVIELDTVLYPTMKGMLDIDERGTVYNIVASLVLPDGVAEIRDEFDFIDIFTMTNRLHLTTPCECFKELISNCNFQVMLGEQYEMSLDFKVKSKSEWKNAGFLIKYTYGSGKDEETDAHTARLNIFSPFDTLKLLDVTALIEIQDKFYHTNLTLLTNQSYFTTGGDIELKDGYVDASVGLNMVSPLYNISAFRVSAIKDFSNEEKRIEFVLDRLNATLKNLKFEVSWHIEGNTFVKAQGILQTPYDKLSLIEGNIIFTQNPTDSSVSLDFQLTYAPGQQIMVSLHLEGNILTVDMDMPIEGLRLVWQLGNSLDSADTWSRSLLLLQNGLNPTSKIPGWESYGNLLHVFKGTSNIDLNKQRENLKSCSESLVIIAELVWLLILNCSLLSLKETENVYFINLFTYWKLNIAQSEIRNRHARCSFVVSGRLLKQSDGNVSLEANANTSIQGFERLVIGGHYLVTVKSGIVRAVFDATQAKGKFDMEWTWIIMENMAAKMIGFYETRNVSRHLISEVFYINPKKSFKTFAAGVDVNINRNSWQFGTNVSLAIPSTGNVTVALNLKLPPPQNEVHTIFSKLQYTKDYKYVNEVLKYSTFHSKKLYATFGEFRVMSDTIDGNLTFRWGNINYKSITNILQVSRGDRLIDLMYILNTPKYEEATLVAQMFYDGSDVYHKIKGMLFCPASHFITGGNIDYNSFANMHGKVNTTIPFSMLPYVGLNFKAVTNLLHHQRFVEAFWPNNTALFDSKYAYENENYNTQINGSIIVEVPLKTRHTGNLVYGFKARLYTFSFCILTTGYSFIEYNTRKFLEGRYNCTSQSSAGFDKDVINVEIDNAYSPLGILYIHQFEYSAGFEGENLPTTDLKRAEIFKLHNKSGLHLTGEVFVHSTDTGQEITLTAIHTNRTVRLKTDYNFLDHEFKHKSVLHLDPHSWASYDVTIVNKATNEKEEEHVELNFAYPKRNFTALGYYQMSNTSLSSEITFVWDKQARKKTVGASFDWKRLSFSPNKQHAVVSIKHPSFIRDVTLNGHYSADNKDLVDVLTELEYSTDSNKKLSLFGKLRDNSRGNTKHYNFEILGSHPATRLDLKVQGQVKLDGKIYETNNEASYKRSFLPLQTGNLKGRVNSIIKEIEFEKKAQRDLTYLKGKYTGKSSLYVVNGTFIKGRNLNATAKFFINLDDKLVQGNINYTPDASESFNMYGKIPDARNVILNIWRDYEDIRISDVSVYLRLNHSRLVTSKFKWRPEIRAEIMTGIYDAFDSVWNAFINSVDYWRQYIKSETSDAVNDVWLDAKPIVQKFLDDVSELKHLSEDFEEFKVYLNKSYNANEFYIRDIVGVTIYVIDELSLRGHIESLPEIINEIWAVMGESGEAVRKSLVWIIETIKSSYKKVVDFINGLLNGDSTAQITALLEKLVEKYDRFIKDLHVSFIKKMENLWNKVSTFLWNHWHSFLQTIEPTFIKFLHYLESVLWKASREILDFLYERRNDVLESPYFSKIYDFGQDVDKLYKDIIKNDIITNVRKYSKKMYDFITEKYFTMVPFGKELHQIANELIEEFKELSKLPSINYAIKKANELYVKVVWMYESLDLGTRVQMVIRIIHKKLTDVTQTALQVENKYREAKTKFIFDPESGNVEWEQKLPMSWHAFNETPKFEEIPEYRALNELQAYFITSNFTFWTIFYKYRPLLDPSCWLPPFKAQAMIAGTQHFMTFDRRFFEFQGSCSYLLTQDFVDRNFSVVITFNPNNKVNTHELALIIGKEVVQVNVFEDSVKVQKEGIKQLPIAIEDTYIYQEAQILTIESAHGFSMQCNFKFDVCTVTLSGWYFGRTAGVFGTMDNEPSTDFLTSRKTIETDLGRFVKSWALEPQKCTSSKNFALQHPRLDAELFNLCDSFFKSKTSQFSSCFPVIDPMPFLKMCLNSRESGTKDPCITAVAYLQACLMENTPLRIPDTCVKCQLVNGTALLEGDFCHMENNDIPQSTDIVFIIEAKDCNRNIKDRRNMDALTSILLKELTDQKIVSNRFAVVVFGGDGVHDKPRSIVINGNVFTDHHFLPQYFENIPAGNGSADIFGAIRYAAKLLFRPGVSKTFILLPCTNCDPANTTVDYTVLHQVLLENGITLHILMNNEFKFGKDRVNKIFYGMDGLTAYTKKHVKMKTVVGSTELRRQVKLPKVALGYCTPLALETNGTVFTARKLESDKKNVVKKFATVFAKRVAQSARPSSCQTCECTADNNGMSYMECFPCEYPSPVTIDYVSLGNIF</sequence>
<dbReference type="SUPFAM" id="SSF53300">
    <property type="entry name" value="vWA-like"/>
    <property type="match status" value="1"/>
</dbReference>
<dbReference type="GO" id="GO:0008289">
    <property type="term" value="F:lipid binding"/>
    <property type="evidence" value="ECO:0007669"/>
    <property type="project" value="UniProtKB-KW"/>
</dbReference>
<keyword evidence="3" id="KW-0964">Secreted</keyword>
<dbReference type="InterPro" id="IPR015817">
    <property type="entry name" value="Vitellinogen_open_b-sht_sub1"/>
</dbReference>
<dbReference type="Pfam" id="PF06448">
    <property type="entry name" value="DUF1081"/>
    <property type="match status" value="1"/>
</dbReference>
<feature type="domain" description="Vitellogenin" evidence="11">
    <location>
        <begin position="1"/>
        <end position="560"/>
    </location>
</feature>
<dbReference type="GO" id="GO:0032991">
    <property type="term" value="C:protein-containing complex"/>
    <property type="evidence" value="ECO:0007669"/>
    <property type="project" value="UniProtKB-ARBA"/>
</dbReference>
<evidence type="ECO:0000256" key="10">
    <source>
        <dbReference type="PROSITE-ProRule" id="PRU00557"/>
    </source>
</evidence>
<keyword evidence="8" id="KW-1015">Disulfide bond</keyword>
<name>A0A067RG94_ZOONE</name>
<dbReference type="InterPro" id="IPR001747">
    <property type="entry name" value="Vitellogenin_N"/>
</dbReference>
<dbReference type="InterPro" id="IPR015816">
    <property type="entry name" value="Vitellinogen_b-sht_N"/>
</dbReference>